<evidence type="ECO:0000256" key="2">
    <source>
        <dbReference type="ARBA" id="ARBA00005533"/>
    </source>
</evidence>
<comment type="function">
    <text evidence="8">Nuclease required for the repair of DNA interstrand cross-links (ICL). Acts as a 5'-3' exonuclease that anchors at a cut end of DNA and cleaves DNA successively at every third nucleotide, allowing to excise an ICL from one strand through flanking incisions.</text>
</comment>
<dbReference type="EMBL" id="OV725080">
    <property type="protein sequence ID" value="CAH1400556.1"/>
    <property type="molecule type" value="Genomic_DNA"/>
</dbReference>
<protein>
    <recommendedName>
        <fullName evidence="8">Fanconi-associated nuclease</fullName>
        <ecNumber evidence="8">3.1.4.1</ecNumber>
    </recommendedName>
</protein>
<comment type="cofactor">
    <cofactor evidence="8">
        <name>Mg(2+)</name>
        <dbReference type="ChEBI" id="CHEBI:18420"/>
    </cofactor>
    <cofactor evidence="8">
        <name>Mn(2+)</name>
        <dbReference type="ChEBI" id="CHEBI:29035"/>
    </cofactor>
</comment>
<dbReference type="SMART" id="SM00990">
    <property type="entry name" value="VRR_NUC"/>
    <property type="match status" value="1"/>
</dbReference>
<dbReference type="InterPro" id="IPR049132">
    <property type="entry name" value="FAN1-like_euk"/>
</dbReference>
<evidence type="ECO:0000256" key="3">
    <source>
        <dbReference type="ARBA" id="ARBA00022722"/>
    </source>
</evidence>
<dbReference type="Gene3D" id="3.40.1350.10">
    <property type="match status" value="1"/>
</dbReference>
<evidence type="ECO:0000256" key="8">
    <source>
        <dbReference type="RuleBase" id="RU365033"/>
    </source>
</evidence>
<evidence type="ECO:0000259" key="9">
    <source>
        <dbReference type="SMART" id="SM00990"/>
    </source>
</evidence>
<keyword evidence="8" id="KW-0539">Nucleus</keyword>
<evidence type="ECO:0000256" key="1">
    <source>
        <dbReference type="ARBA" id="ARBA00000983"/>
    </source>
</evidence>
<dbReference type="GO" id="GO:0046872">
    <property type="term" value="F:metal ion binding"/>
    <property type="evidence" value="ECO:0007669"/>
    <property type="project" value="UniProtKB-KW"/>
</dbReference>
<keyword evidence="8" id="KW-0234">DNA repair</keyword>
<evidence type="ECO:0000256" key="5">
    <source>
        <dbReference type="ARBA" id="ARBA00022801"/>
    </source>
</evidence>
<keyword evidence="6 8" id="KW-0460">Magnesium</keyword>
<dbReference type="PANTHER" id="PTHR15749">
    <property type="entry name" value="FANCONI-ASSOCIATED NUCLEASE 1"/>
    <property type="match status" value="1"/>
</dbReference>
<comment type="subcellular location">
    <subcellularLocation>
        <location evidence="8">Nucleus</location>
    </subcellularLocation>
</comment>
<dbReference type="GO" id="GO:0017108">
    <property type="term" value="F:5'-flap endonuclease activity"/>
    <property type="evidence" value="ECO:0007669"/>
    <property type="project" value="TreeGrafter"/>
</dbReference>
<keyword evidence="8" id="KW-0227">DNA damage</keyword>
<keyword evidence="3 8" id="KW-0540">Nuclease</keyword>
<dbReference type="Pfam" id="PF21170">
    <property type="entry name" value="FAN1_TPR"/>
    <property type="match status" value="1"/>
</dbReference>
<dbReference type="InterPro" id="IPR011856">
    <property type="entry name" value="tRNA_endonuc-like_dom_sf"/>
</dbReference>
<dbReference type="AlphaFoldDB" id="A0A9P0MRK6"/>
<evidence type="ECO:0000256" key="4">
    <source>
        <dbReference type="ARBA" id="ARBA00022723"/>
    </source>
</evidence>
<dbReference type="Proteomes" id="UP001152798">
    <property type="component" value="Chromosome 4"/>
</dbReference>
<sequence>MSSKEHAKDLKINTDKYENFFTEGLINFLLSTPVSNLPWLKNVKDVQSIATSFQELDAIDQRLYARLFARQFAWIKYKRISYLFVKDLPSSIQHLEDKGFVTTDYSSEPIEDILEILEKDEVKALCKEHRLDIKGNKCEMIKRLKHKCLTQRTLGFGPVMSPQAIMMKSIKKILNCVKLCSEAREIFKMLVLLNTYPHYRGEESKRVSDLAKSLSEKNKGTVIYHKYNLRPTDVFGNIAKFKEYEKSLEILEEFMDTKVQKDWKKACVIINKCKLDFKLYIDNDLNIKFLDEWRSKDMDYLMKFTPGRNYAYILSSGIEVLKKSEDTWDEAIEILQLLLGQKYFLGGARGNWYREMALVYEKQQNHEKMVDVLVEGLLDPKILLNYSIIALIMKAESLGKRKSLQTTLKKRLLESIPVINYSPQTITIEATSAPSVTTSKKQIFVKNTEKGKEYSSVEEVARQHYMSHFDFGSGIHDEGKLLVTCALACLWEVIFYDVEGVFHSELQTAPLDWGSSGFYKRRREIIETTLNEIVEESAEVYLGKVGNKYAGIVGPVDWSYLEPGRLEEAQQFLTCLTTDVFVNIARYLIEDYRSRRSGLPDLTLWDSSSKKCIFVEVKGPSDTLSPNQIKWLEKLDEFGAKAEVCRVNTLNTGPKNQSRKRKIGEEG</sequence>
<dbReference type="GO" id="GO:0008409">
    <property type="term" value="F:5'-3' exonuclease activity"/>
    <property type="evidence" value="ECO:0007669"/>
    <property type="project" value="TreeGrafter"/>
</dbReference>
<dbReference type="CDD" id="cd22326">
    <property type="entry name" value="FAN1-like"/>
    <property type="match status" value="1"/>
</dbReference>
<dbReference type="InterPro" id="IPR014883">
    <property type="entry name" value="VRR_NUC"/>
</dbReference>
<comment type="catalytic activity">
    <reaction evidence="1 8">
        <text>Hydrolytically removes 5'-nucleotides successively from the 3'-hydroxy termini of 3'-hydroxy-terminated oligonucleotides.</text>
        <dbReference type="EC" id="3.1.4.1"/>
    </reaction>
</comment>
<keyword evidence="5 8" id="KW-0378">Hydrolase</keyword>
<dbReference type="InterPro" id="IPR049126">
    <property type="entry name" value="FAN1-like_TPR"/>
</dbReference>
<name>A0A9P0MRK6_NEZVI</name>
<accession>A0A9P0MRK6</accession>
<dbReference type="GO" id="GO:0005634">
    <property type="term" value="C:nucleus"/>
    <property type="evidence" value="ECO:0007669"/>
    <property type="project" value="UniProtKB-SubCell"/>
</dbReference>
<comment type="similarity">
    <text evidence="2 8">Belongs to the FAN1 family.</text>
</comment>
<dbReference type="GO" id="GO:0004528">
    <property type="term" value="F:phosphodiesterase I activity"/>
    <property type="evidence" value="ECO:0007669"/>
    <property type="project" value="UniProtKB-EC"/>
</dbReference>
<keyword evidence="11" id="KW-1185">Reference proteome</keyword>
<evidence type="ECO:0000313" key="10">
    <source>
        <dbReference type="EMBL" id="CAH1400556.1"/>
    </source>
</evidence>
<dbReference type="OrthoDB" id="76364at2759"/>
<organism evidence="10 11">
    <name type="scientific">Nezara viridula</name>
    <name type="common">Southern green stink bug</name>
    <name type="synonym">Cimex viridulus</name>
    <dbReference type="NCBI Taxonomy" id="85310"/>
    <lineage>
        <taxon>Eukaryota</taxon>
        <taxon>Metazoa</taxon>
        <taxon>Ecdysozoa</taxon>
        <taxon>Arthropoda</taxon>
        <taxon>Hexapoda</taxon>
        <taxon>Insecta</taxon>
        <taxon>Pterygota</taxon>
        <taxon>Neoptera</taxon>
        <taxon>Paraneoptera</taxon>
        <taxon>Hemiptera</taxon>
        <taxon>Heteroptera</taxon>
        <taxon>Panheteroptera</taxon>
        <taxon>Pentatomomorpha</taxon>
        <taxon>Pentatomoidea</taxon>
        <taxon>Pentatomidae</taxon>
        <taxon>Pentatominae</taxon>
        <taxon>Nezara</taxon>
    </lineage>
</organism>
<feature type="domain" description="VRR-NUC" evidence="9">
    <location>
        <begin position="561"/>
        <end position="649"/>
    </location>
</feature>
<dbReference type="EC" id="3.1.4.1" evidence="8"/>
<dbReference type="PANTHER" id="PTHR15749:SF4">
    <property type="entry name" value="FANCONI-ASSOCIATED NUCLEASE 1"/>
    <property type="match status" value="1"/>
</dbReference>
<dbReference type="InterPro" id="IPR033315">
    <property type="entry name" value="Fan1-like"/>
</dbReference>
<proteinExistence type="inferred from homology"/>
<evidence type="ECO:0000313" key="11">
    <source>
        <dbReference type="Proteomes" id="UP001152798"/>
    </source>
</evidence>
<evidence type="ECO:0000256" key="7">
    <source>
        <dbReference type="ARBA" id="ARBA00023211"/>
    </source>
</evidence>
<dbReference type="GO" id="GO:0036297">
    <property type="term" value="P:interstrand cross-link repair"/>
    <property type="evidence" value="ECO:0007669"/>
    <property type="project" value="InterPro"/>
</dbReference>
<keyword evidence="4 8" id="KW-0479">Metal-binding</keyword>
<reference evidence="10" key="1">
    <citation type="submission" date="2022-01" db="EMBL/GenBank/DDBJ databases">
        <authorList>
            <person name="King R."/>
        </authorList>
    </citation>
    <scope>NUCLEOTIDE SEQUENCE</scope>
</reference>
<dbReference type="GO" id="GO:0070336">
    <property type="term" value="F:flap-structured DNA binding"/>
    <property type="evidence" value="ECO:0007669"/>
    <property type="project" value="TreeGrafter"/>
</dbReference>
<keyword evidence="7 8" id="KW-0464">Manganese</keyword>
<gene>
    <name evidence="10" type="ORF">NEZAVI_LOCUS9769</name>
</gene>
<dbReference type="Pfam" id="PF08774">
    <property type="entry name" value="VRR_NUC"/>
    <property type="match status" value="1"/>
</dbReference>
<evidence type="ECO:0000256" key="6">
    <source>
        <dbReference type="ARBA" id="ARBA00022842"/>
    </source>
</evidence>